<feature type="domain" description="Methyltransferase type 11" evidence="1">
    <location>
        <begin position="42"/>
        <end position="127"/>
    </location>
</feature>
<dbReference type="PANTHER" id="PTHR43591:SF24">
    <property type="entry name" value="2-METHOXY-6-POLYPRENYL-1,4-BENZOQUINOL METHYLASE, MITOCHONDRIAL"/>
    <property type="match status" value="1"/>
</dbReference>
<evidence type="ECO:0000259" key="1">
    <source>
        <dbReference type="Pfam" id="PF08241"/>
    </source>
</evidence>
<comment type="caution">
    <text evidence="2">The sequence shown here is derived from an EMBL/GenBank/DDBJ whole genome shotgun (WGS) entry which is preliminary data.</text>
</comment>
<gene>
    <name evidence="2" type="ORF">BC351_09480</name>
</gene>
<organism evidence="2 3">
    <name type="scientific">Paenibacillus ferrarius</name>
    <dbReference type="NCBI Taxonomy" id="1469647"/>
    <lineage>
        <taxon>Bacteria</taxon>
        <taxon>Bacillati</taxon>
        <taxon>Bacillota</taxon>
        <taxon>Bacilli</taxon>
        <taxon>Bacillales</taxon>
        <taxon>Paenibacillaceae</taxon>
        <taxon>Paenibacillus</taxon>
    </lineage>
</organism>
<name>A0A1V4HAJ2_9BACL</name>
<dbReference type="Gene3D" id="3.40.50.150">
    <property type="entry name" value="Vaccinia Virus protein VP39"/>
    <property type="match status" value="1"/>
</dbReference>
<dbReference type="STRING" id="1469647.BC351_09480"/>
<dbReference type="GO" id="GO:0008757">
    <property type="term" value="F:S-adenosylmethionine-dependent methyltransferase activity"/>
    <property type="evidence" value="ECO:0007669"/>
    <property type="project" value="InterPro"/>
</dbReference>
<dbReference type="InterPro" id="IPR029063">
    <property type="entry name" value="SAM-dependent_MTases_sf"/>
</dbReference>
<dbReference type="InterPro" id="IPR013216">
    <property type="entry name" value="Methyltransf_11"/>
</dbReference>
<dbReference type="AlphaFoldDB" id="A0A1V4HAJ2"/>
<protein>
    <recommendedName>
        <fullName evidence="1">Methyltransferase type 11 domain-containing protein</fullName>
    </recommendedName>
</protein>
<dbReference type="PANTHER" id="PTHR43591">
    <property type="entry name" value="METHYLTRANSFERASE"/>
    <property type="match status" value="1"/>
</dbReference>
<dbReference type="OrthoDB" id="9804312at2"/>
<sequence>MTTYWDHVDPDEFLQTDEEGYNKSIRKLFRDLVGHLQIQTILEVGCGPGVDYVGASQTRPSIDYTGVDITPQMIEHCQRLYPHGKFQLADIYSLPFADNTFELVYCKDVLNHLDTWEKGFEELHRVSQKYILVNFFYGLGATTVKEKQDHGTHINNWYDWNEVMTTLVASRPLSLVVFPRVCNSYEETLILLQKV</sequence>
<accession>A0A1V4HAJ2</accession>
<evidence type="ECO:0000313" key="2">
    <source>
        <dbReference type="EMBL" id="OPH48672.1"/>
    </source>
</evidence>
<dbReference type="RefSeq" id="WP_079419270.1">
    <property type="nucleotide sequence ID" value="NZ_MBTG01000045.1"/>
</dbReference>
<reference evidence="3" key="1">
    <citation type="submission" date="2016-07" db="EMBL/GenBank/DDBJ databases">
        <authorList>
            <person name="Florea S."/>
            <person name="Webb J.S."/>
            <person name="Jaromczyk J."/>
            <person name="Schardl C.L."/>
        </authorList>
    </citation>
    <scope>NUCLEOTIDE SEQUENCE [LARGE SCALE GENOMIC DNA]</scope>
    <source>
        <strain evidence="3">CY1</strain>
    </source>
</reference>
<dbReference type="Pfam" id="PF08241">
    <property type="entry name" value="Methyltransf_11"/>
    <property type="match status" value="1"/>
</dbReference>
<dbReference type="SUPFAM" id="SSF53335">
    <property type="entry name" value="S-adenosyl-L-methionine-dependent methyltransferases"/>
    <property type="match status" value="1"/>
</dbReference>
<evidence type="ECO:0000313" key="3">
    <source>
        <dbReference type="Proteomes" id="UP000190626"/>
    </source>
</evidence>
<dbReference type="CDD" id="cd02440">
    <property type="entry name" value="AdoMet_MTases"/>
    <property type="match status" value="1"/>
</dbReference>
<dbReference type="Proteomes" id="UP000190626">
    <property type="component" value="Unassembled WGS sequence"/>
</dbReference>
<proteinExistence type="predicted"/>
<keyword evidence="3" id="KW-1185">Reference proteome</keyword>
<dbReference type="EMBL" id="MBTG01000045">
    <property type="protein sequence ID" value="OPH48672.1"/>
    <property type="molecule type" value="Genomic_DNA"/>
</dbReference>